<dbReference type="Proteomes" id="UP000887564">
    <property type="component" value="Unplaced"/>
</dbReference>
<name>A0A914R3P7_PAREQ</name>
<protein>
    <submittedName>
        <fullName evidence="2">Uncharacterized protein</fullName>
    </submittedName>
</protein>
<dbReference type="AlphaFoldDB" id="A0A914R3P7"/>
<dbReference type="Gene3D" id="3.30.300.220">
    <property type="match status" value="1"/>
</dbReference>
<keyword evidence="1" id="KW-1185">Reference proteome</keyword>
<organism evidence="1 2">
    <name type="scientific">Parascaris equorum</name>
    <name type="common">Equine roundworm</name>
    <dbReference type="NCBI Taxonomy" id="6256"/>
    <lineage>
        <taxon>Eukaryota</taxon>
        <taxon>Metazoa</taxon>
        <taxon>Ecdysozoa</taxon>
        <taxon>Nematoda</taxon>
        <taxon>Chromadorea</taxon>
        <taxon>Rhabditida</taxon>
        <taxon>Spirurina</taxon>
        <taxon>Ascaridomorpha</taxon>
        <taxon>Ascaridoidea</taxon>
        <taxon>Ascarididae</taxon>
        <taxon>Parascaris</taxon>
    </lineage>
</organism>
<sequence>MLKLGTLVARTLSVALKAFDNDETVGAIVITGSERSFAGNH</sequence>
<reference evidence="2" key="1">
    <citation type="submission" date="2022-11" db="UniProtKB">
        <authorList>
            <consortium name="WormBaseParasite"/>
        </authorList>
    </citation>
    <scope>IDENTIFICATION</scope>
</reference>
<evidence type="ECO:0000313" key="2">
    <source>
        <dbReference type="WBParaSite" id="PEQ_0000123401-mRNA-1"/>
    </source>
</evidence>
<proteinExistence type="predicted"/>
<evidence type="ECO:0000313" key="1">
    <source>
        <dbReference type="Proteomes" id="UP000887564"/>
    </source>
</evidence>
<dbReference type="WBParaSite" id="PEQ_0000123401-mRNA-1">
    <property type="protein sequence ID" value="PEQ_0000123401-mRNA-1"/>
    <property type="gene ID" value="PEQ_0000123401"/>
</dbReference>
<accession>A0A914R3P7</accession>